<dbReference type="PANTHER" id="PTHR46268:SF6">
    <property type="entry name" value="UNIVERSAL STRESS PROTEIN UP12"/>
    <property type="match status" value="1"/>
</dbReference>
<evidence type="ECO:0000313" key="3">
    <source>
        <dbReference type="EMBL" id="MBV0925947.1"/>
    </source>
</evidence>
<proteinExistence type="inferred from homology"/>
<dbReference type="PANTHER" id="PTHR46268">
    <property type="entry name" value="STRESS RESPONSE PROTEIN NHAX"/>
    <property type="match status" value="1"/>
</dbReference>
<dbReference type="SUPFAM" id="SSF52402">
    <property type="entry name" value="Adenine nucleotide alpha hydrolases-like"/>
    <property type="match status" value="1"/>
</dbReference>
<comment type="caution">
    <text evidence="3">The sequence shown here is derived from an EMBL/GenBank/DDBJ whole genome shotgun (WGS) entry which is preliminary data.</text>
</comment>
<name>A0A8J8C550_9EURY</name>
<protein>
    <submittedName>
        <fullName evidence="3">Universal stress protein</fullName>
    </submittedName>
</protein>
<sequence length="164" mass="17624">MTIETILLPVSDSDGERVHRLADIAAEMAAPTGATVVVAHAIPKDTDGVTPTIPPISGGSYPQLLSEPEYNDLLDEYSADEIAAKHETVQSVRSRFEDRRIEYDIRGAVGEPDEALLALASEIDADQIVVGGRRRTPADKVVFGSLAQTLLLQAPCPVTFVRDS</sequence>
<dbReference type="Proteomes" id="UP000766550">
    <property type="component" value="Unassembled WGS sequence"/>
</dbReference>
<dbReference type="Gene3D" id="3.40.50.620">
    <property type="entry name" value="HUPs"/>
    <property type="match status" value="1"/>
</dbReference>
<dbReference type="RefSeq" id="WP_206674424.1">
    <property type="nucleotide sequence ID" value="NZ_JAHQXF010000003.1"/>
</dbReference>
<dbReference type="AlphaFoldDB" id="A0A8J8C550"/>
<evidence type="ECO:0000256" key="1">
    <source>
        <dbReference type="ARBA" id="ARBA00008791"/>
    </source>
</evidence>
<accession>A0A8J8C550</accession>
<dbReference type="InterPro" id="IPR006015">
    <property type="entry name" value="Universal_stress_UspA"/>
</dbReference>
<gene>
    <name evidence="3" type="ORF">KTS45_17225</name>
</gene>
<keyword evidence="4" id="KW-1185">Reference proteome</keyword>
<dbReference type="EMBL" id="JAHQXF010000003">
    <property type="protein sequence ID" value="MBV0925947.1"/>
    <property type="molecule type" value="Genomic_DNA"/>
</dbReference>
<comment type="similarity">
    <text evidence="1">Belongs to the universal stress protein A family.</text>
</comment>
<reference evidence="3 4" key="1">
    <citation type="submission" date="2021-06" db="EMBL/GenBank/DDBJ databases">
        <title>New haloarchaea isolates fom saline soil.</title>
        <authorList>
            <person name="Duran-Viseras A."/>
            <person name="Sanchez-Porro C.S."/>
            <person name="Ventosa A."/>
        </authorList>
    </citation>
    <scope>NUCLEOTIDE SEQUENCE [LARGE SCALE GENOMIC DNA]</scope>
    <source>
        <strain evidence="3 4">JCM 183640</strain>
    </source>
</reference>
<dbReference type="InterPro" id="IPR006016">
    <property type="entry name" value="UspA"/>
</dbReference>
<dbReference type="OrthoDB" id="281037at2157"/>
<dbReference type="PRINTS" id="PR01438">
    <property type="entry name" value="UNVRSLSTRESS"/>
</dbReference>
<dbReference type="CDD" id="cd00293">
    <property type="entry name" value="USP-like"/>
    <property type="match status" value="1"/>
</dbReference>
<feature type="domain" description="UspA" evidence="2">
    <location>
        <begin position="4"/>
        <end position="162"/>
    </location>
</feature>
<evidence type="ECO:0000259" key="2">
    <source>
        <dbReference type="Pfam" id="PF00582"/>
    </source>
</evidence>
<evidence type="ECO:0000313" key="4">
    <source>
        <dbReference type="Proteomes" id="UP000766550"/>
    </source>
</evidence>
<organism evidence="3 4">
    <name type="scientific">Haloarcula limicola</name>
    <dbReference type="NCBI Taxonomy" id="1429915"/>
    <lineage>
        <taxon>Archaea</taxon>
        <taxon>Methanobacteriati</taxon>
        <taxon>Methanobacteriota</taxon>
        <taxon>Stenosarchaea group</taxon>
        <taxon>Halobacteria</taxon>
        <taxon>Halobacteriales</taxon>
        <taxon>Haloarculaceae</taxon>
        <taxon>Haloarcula</taxon>
    </lineage>
</organism>
<dbReference type="InterPro" id="IPR014729">
    <property type="entry name" value="Rossmann-like_a/b/a_fold"/>
</dbReference>
<dbReference type="Pfam" id="PF00582">
    <property type="entry name" value="Usp"/>
    <property type="match status" value="1"/>
</dbReference>